<evidence type="ECO:0000256" key="13">
    <source>
        <dbReference type="ARBA" id="ARBA00023136"/>
    </source>
</evidence>
<comment type="subcellular location">
    <subcellularLocation>
        <location evidence="1">Membrane</location>
        <topology evidence="1">Multi-pass membrane protein</topology>
    </subcellularLocation>
    <subcellularLocation>
        <location evidence="2">Mitochondrion membrane</location>
    </subcellularLocation>
</comment>
<proteinExistence type="inferred from homology"/>
<evidence type="ECO:0000256" key="15">
    <source>
        <dbReference type="ARBA" id="ARBA00048480"/>
    </source>
</evidence>
<evidence type="ECO:0000256" key="4">
    <source>
        <dbReference type="ARBA" id="ARBA00005232"/>
    </source>
</evidence>
<dbReference type="InParanoid" id="A0A6L2Q0C8"/>
<comment type="pathway">
    <text evidence="3">Lipid metabolism; fatty acid beta-oxidation.</text>
</comment>
<dbReference type="InterPro" id="IPR023213">
    <property type="entry name" value="CAT-like_dom_sf"/>
</dbReference>
<dbReference type="GO" id="GO:0009437">
    <property type="term" value="P:carnitine metabolic process"/>
    <property type="evidence" value="ECO:0007669"/>
    <property type="project" value="TreeGrafter"/>
</dbReference>
<evidence type="ECO:0000256" key="10">
    <source>
        <dbReference type="ARBA" id="ARBA00022989"/>
    </source>
</evidence>
<dbReference type="GO" id="GO:0004095">
    <property type="term" value="F:carnitine O-palmitoyltransferase activity"/>
    <property type="evidence" value="ECO:0007669"/>
    <property type="project" value="UniProtKB-EC"/>
</dbReference>
<keyword evidence="12" id="KW-0496">Mitochondrion</keyword>
<evidence type="ECO:0000256" key="8">
    <source>
        <dbReference type="ARBA" id="ARBA00022692"/>
    </source>
</evidence>
<dbReference type="GO" id="GO:0006631">
    <property type="term" value="P:fatty acid metabolic process"/>
    <property type="evidence" value="ECO:0007669"/>
    <property type="project" value="UniProtKB-KW"/>
</dbReference>
<comment type="caution">
    <text evidence="17">The sequence shown here is derived from an EMBL/GenBank/DDBJ whole genome shotgun (WGS) entry which is preliminary data.</text>
</comment>
<name>A0A6L2Q0C8_COPFO</name>
<accession>A0A6L2Q0C8</accession>
<dbReference type="PANTHER" id="PTHR22589">
    <property type="entry name" value="CARNITINE O-ACYLTRANSFERASE"/>
    <property type="match status" value="1"/>
</dbReference>
<dbReference type="FunCoup" id="A0A6L2Q0C8">
    <property type="interactions" value="637"/>
</dbReference>
<keyword evidence="10" id="KW-1133">Transmembrane helix</keyword>
<dbReference type="Proteomes" id="UP000502823">
    <property type="component" value="Unassembled WGS sequence"/>
</dbReference>
<evidence type="ECO:0000256" key="12">
    <source>
        <dbReference type="ARBA" id="ARBA00023128"/>
    </source>
</evidence>
<evidence type="ECO:0000256" key="11">
    <source>
        <dbReference type="ARBA" id="ARBA00023098"/>
    </source>
</evidence>
<keyword evidence="7" id="KW-0808">Transferase</keyword>
<keyword evidence="14" id="KW-0012">Acyltransferase</keyword>
<sequence>YLQSVQPLLNDEDYLRMQKLAEEFQNGIGAKLQRYLVLKSWWATNYVSDWWEEYVYLRGRSPLIVNSNFYGIDAILINPVRTQAARAATVISICLQFRRLIERQELEPILIQGLVPLCSWQYERVFNTTRVPGVETDRLVHYTDSKHIVVYHKGRYFKVFIYFHGRILRPCEIETQLEQILSDESPPAKGEEMLAALTAGERAAWAAARQEFFFKGVNRQSLDAIEKAAFVVTLDDFPYEFDEEDPSKLDHYGQILLHGKGYDRWFDKSFTLCIGSNGRVSHKRIKFLYDSMADAPIMSHMWEYIVATELETGYTKDGRTDGTLEFTPPAPIRLQWNILPPCIVAIEKSYQVALDLLNDVDLRIYTHSSYGKGFMKDCRISPDAYIQMALQLAYYRDAGRFSLTYEASMTRLFREGRTETVRPCTTESVAWVRAMVGNTASVEERVQLLQTACRVHQVAYQDAMCGKGIDRHLFCLYVVSKYLEVDSPFLKEVLRLKPLSRAYTAGIIRHKKVVPGMEEASAGPETIMTAHIS</sequence>
<evidence type="ECO:0000256" key="1">
    <source>
        <dbReference type="ARBA" id="ARBA00004141"/>
    </source>
</evidence>
<dbReference type="Pfam" id="PF00755">
    <property type="entry name" value="Carn_acyltransf"/>
    <property type="match status" value="1"/>
</dbReference>
<dbReference type="InterPro" id="IPR042231">
    <property type="entry name" value="Cho/carn_acyl_trans_2"/>
</dbReference>
<reference evidence="18" key="1">
    <citation type="submission" date="2020-01" db="EMBL/GenBank/DDBJ databases">
        <title>Draft genome sequence of the Termite Coptotermes fromosanus.</title>
        <authorList>
            <person name="Itakura S."/>
            <person name="Yosikawa Y."/>
            <person name="Umezawa K."/>
        </authorList>
    </citation>
    <scope>NUCLEOTIDE SEQUENCE [LARGE SCALE GENOMIC DNA]</scope>
</reference>
<dbReference type="AlphaFoldDB" id="A0A6L2Q0C8"/>
<evidence type="ECO:0000256" key="2">
    <source>
        <dbReference type="ARBA" id="ARBA00004325"/>
    </source>
</evidence>
<dbReference type="Gene3D" id="3.30.559.70">
    <property type="entry name" value="Choline/Carnitine o-acyltransferase, domain 2"/>
    <property type="match status" value="1"/>
</dbReference>
<evidence type="ECO:0000256" key="6">
    <source>
        <dbReference type="ARBA" id="ARBA00022448"/>
    </source>
</evidence>
<keyword evidence="8" id="KW-0812">Transmembrane</keyword>
<dbReference type="OrthoDB" id="240216at2759"/>
<evidence type="ECO:0000259" key="16">
    <source>
        <dbReference type="Pfam" id="PF00755"/>
    </source>
</evidence>
<feature type="non-terminal residue" evidence="17">
    <location>
        <position position="1"/>
    </location>
</feature>
<protein>
    <recommendedName>
        <fullName evidence="5">carnitine O-palmitoyltransferase</fullName>
        <ecNumber evidence="5">2.3.1.21</ecNumber>
    </recommendedName>
</protein>
<dbReference type="SUPFAM" id="SSF52777">
    <property type="entry name" value="CoA-dependent acyltransferases"/>
    <property type="match status" value="2"/>
</dbReference>
<dbReference type="GO" id="GO:0031966">
    <property type="term" value="C:mitochondrial membrane"/>
    <property type="evidence" value="ECO:0007669"/>
    <property type="project" value="UniProtKB-SubCell"/>
</dbReference>
<dbReference type="EMBL" id="BLKM01000690">
    <property type="protein sequence ID" value="GFG37330.1"/>
    <property type="molecule type" value="Genomic_DNA"/>
</dbReference>
<organism evidence="17 18">
    <name type="scientific">Coptotermes formosanus</name>
    <name type="common">Formosan subterranean termite</name>
    <dbReference type="NCBI Taxonomy" id="36987"/>
    <lineage>
        <taxon>Eukaryota</taxon>
        <taxon>Metazoa</taxon>
        <taxon>Ecdysozoa</taxon>
        <taxon>Arthropoda</taxon>
        <taxon>Hexapoda</taxon>
        <taxon>Insecta</taxon>
        <taxon>Pterygota</taxon>
        <taxon>Neoptera</taxon>
        <taxon>Polyneoptera</taxon>
        <taxon>Dictyoptera</taxon>
        <taxon>Blattodea</taxon>
        <taxon>Blattoidea</taxon>
        <taxon>Termitoidae</taxon>
        <taxon>Rhinotermitidae</taxon>
        <taxon>Coptotermes</taxon>
    </lineage>
</organism>
<dbReference type="PANTHER" id="PTHR22589:SF31">
    <property type="entry name" value="CARNITINE O-PALMITOYLTRANSFERASE"/>
    <property type="match status" value="1"/>
</dbReference>
<evidence type="ECO:0000256" key="5">
    <source>
        <dbReference type="ARBA" id="ARBA00013243"/>
    </source>
</evidence>
<evidence type="ECO:0000256" key="7">
    <source>
        <dbReference type="ARBA" id="ARBA00022679"/>
    </source>
</evidence>
<dbReference type="EC" id="2.3.1.21" evidence="5"/>
<evidence type="ECO:0000313" key="18">
    <source>
        <dbReference type="Proteomes" id="UP000502823"/>
    </source>
</evidence>
<dbReference type="FunFam" id="3.30.559.70:FF:000001">
    <property type="entry name" value="Carnitine O-palmitoyltransferase 1, liver isoform"/>
    <property type="match status" value="1"/>
</dbReference>
<dbReference type="Gene3D" id="3.30.559.10">
    <property type="entry name" value="Chloramphenicol acetyltransferase-like domain"/>
    <property type="match status" value="1"/>
</dbReference>
<keyword evidence="11" id="KW-0443">Lipid metabolism</keyword>
<keyword evidence="6" id="KW-0813">Transport</keyword>
<keyword evidence="9" id="KW-0276">Fatty acid metabolism</keyword>
<evidence type="ECO:0000256" key="9">
    <source>
        <dbReference type="ARBA" id="ARBA00022832"/>
    </source>
</evidence>
<evidence type="ECO:0000313" key="17">
    <source>
        <dbReference type="EMBL" id="GFG37330.1"/>
    </source>
</evidence>
<keyword evidence="18" id="KW-1185">Reference proteome</keyword>
<comment type="catalytic activity">
    <reaction evidence="15">
        <text>(R)-carnitine + hexadecanoyl-CoA = O-hexadecanoyl-(R)-carnitine + CoA</text>
        <dbReference type="Rhea" id="RHEA:12661"/>
        <dbReference type="ChEBI" id="CHEBI:16347"/>
        <dbReference type="ChEBI" id="CHEBI:17490"/>
        <dbReference type="ChEBI" id="CHEBI:57287"/>
        <dbReference type="ChEBI" id="CHEBI:57379"/>
        <dbReference type="EC" id="2.3.1.21"/>
    </reaction>
    <physiologicalReaction direction="left-to-right" evidence="15">
        <dbReference type="Rhea" id="RHEA:12662"/>
    </physiologicalReaction>
</comment>
<comment type="similarity">
    <text evidence="4">Belongs to the carnitine/choline acetyltransferase family.</text>
</comment>
<feature type="domain" description="Choline/carnitine acyltransferase" evidence="16">
    <location>
        <begin position="1"/>
        <end position="492"/>
    </location>
</feature>
<dbReference type="InterPro" id="IPR039551">
    <property type="entry name" value="Cho/carn_acyl_trans"/>
</dbReference>
<keyword evidence="13" id="KW-0472">Membrane</keyword>
<evidence type="ECO:0000256" key="3">
    <source>
        <dbReference type="ARBA" id="ARBA00005005"/>
    </source>
</evidence>
<evidence type="ECO:0000256" key="14">
    <source>
        <dbReference type="ARBA" id="ARBA00023315"/>
    </source>
</evidence>
<gene>
    <name evidence="17" type="ORF">Cfor_07773</name>
</gene>
<dbReference type="InterPro" id="IPR000542">
    <property type="entry name" value="Carn_acyl_trans"/>
</dbReference>